<organism evidence="2 3">
    <name type="scientific">Plectus sambesii</name>
    <dbReference type="NCBI Taxonomy" id="2011161"/>
    <lineage>
        <taxon>Eukaryota</taxon>
        <taxon>Metazoa</taxon>
        <taxon>Ecdysozoa</taxon>
        <taxon>Nematoda</taxon>
        <taxon>Chromadorea</taxon>
        <taxon>Plectida</taxon>
        <taxon>Plectina</taxon>
        <taxon>Plectoidea</taxon>
        <taxon>Plectidae</taxon>
        <taxon>Plectus</taxon>
    </lineage>
</organism>
<dbReference type="Proteomes" id="UP000887566">
    <property type="component" value="Unplaced"/>
</dbReference>
<proteinExistence type="predicted"/>
<sequence length="95" mass="10288">MSLRKTRAHSRPARRTDLFCATSIGSNLNADGAGDGREAPKTALKASTKSKKKTRMARSIEEWGQIEPATTDDAFIAHQLGGCVISERDRNGSID</sequence>
<dbReference type="WBParaSite" id="PSAMB.scaffold88size82278.g1684.t1">
    <property type="protein sequence ID" value="PSAMB.scaffold88size82278.g1684.t1"/>
    <property type="gene ID" value="PSAMB.scaffold88size82278.g1684"/>
</dbReference>
<evidence type="ECO:0000313" key="2">
    <source>
        <dbReference type="Proteomes" id="UP000887566"/>
    </source>
</evidence>
<protein>
    <submittedName>
        <fullName evidence="3">Uncharacterized protein</fullName>
    </submittedName>
</protein>
<evidence type="ECO:0000256" key="1">
    <source>
        <dbReference type="SAM" id="MobiDB-lite"/>
    </source>
</evidence>
<feature type="region of interest" description="Disordered" evidence="1">
    <location>
        <begin position="29"/>
        <end position="58"/>
    </location>
</feature>
<evidence type="ECO:0000313" key="3">
    <source>
        <dbReference type="WBParaSite" id="PSAMB.scaffold88size82278.g1684.t1"/>
    </source>
</evidence>
<dbReference type="AlphaFoldDB" id="A0A914XLQ5"/>
<reference evidence="3" key="1">
    <citation type="submission" date="2022-11" db="UniProtKB">
        <authorList>
            <consortium name="WormBaseParasite"/>
        </authorList>
    </citation>
    <scope>IDENTIFICATION</scope>
</reference>
<name>A0A914XLQ5_9BILA</name>
<keyword evidence="2" id="KW-1185">Reference proteome</keyword>
<accession>A0A914XLQ5</accession>